<dbReference type="AlphaFoldDB" id="A0A2T0ZW44"/>
<organism evidence="2 3">
    <name type="scientific">Antricoccus suffuscus</name>
    <dbReference type="NCBI Taxonomy" id="1629062"/>
    <lineage>
        <taxon>Bacteria</taxon>
        <taxon>Bacillati</taxon>
        <taxon>Actinomycetota</taxon>
        <taxon>Actinomycetes</taxon>
        <taxon>Geodermatophilales</taxon>
        <taxon>Antricoccaceae</taxon>
        <taxon>Antricoccus</taxon>
    </lineage>
</organism>
<dbReference type="PROSITE" id="PS51186">
    <property type="entry name" value="GNAT"/>
    <property type="match status" value="1"/>
</dbReference>
<dbReference type="SUPFAM" id="SSF55729">
    <property type="entry name" value="Acyl-CoA N-acyltransferases (Nat)"/>
    <property type="match status" value="1"/>
</dbReference>
<dbReference type="EMBL" id="PVUE01000015">
    <property type="protein sequence ID" value="PRZ40586.1"/>
    <property type="molecule type" value="Genomic_DNA"/>
</dbReference>
<proteinExistence type="predicted"/>
<evidence type="ECO:0000259" key="1">
    <source>
        <dbReference type="PROSITE" id="PS51186"/>
    </source>
</evidence>
<protein>
    <submittedName>
        <fullName evidence="2">L-amino acid N-acyltransferase YncA</fullName>
    </submittedName>
</protein>
<keyword evidence="2" id="KW-0808">Transferase</keyword>
<reference evidence="2 3" key="1">
    <citation type="submission" date="2018-03" db="EMBL/GenBank/DDBJ databases">
        <title>Genomic Encyclopedia of Archaeal and Bacterial Type Strains, Phase II (KMG-II): from individual species to whole genera.</title>
        <authorList>
            <person name="Goeker M."/>
        </authorList>
    </citation>
    <scope>NUCLEOTIDE SEQUENCE [LARGE SCALE GENOMIC DNA]</scope>
    <source>
        <strain evidence="2 3">DSM 100065</strain>
    </source>
</reference>
<dbReference type="Pfam" id="PF00583">
    <property type="entry name" value="Acetyltransf_1"/>
    <property type="match status" value="1"/>
</dbReference>
<name>A0A2T0ZW44_9ACTN</name>
<sequence length="200" mass="22168">MTRAALPVRDAQPDDIVAIMHLTATVLDESEGHSHAGVRRLLEGPDMRNRQTQFEKLLTDADVRTIVATDPLDDTVVTGVAVLSRDTISAVFESPAIFVNYLLVPDNFRNRGIGKALLCEATRYADRCGAKHLIVGVSSTARETNRYYARLGFAPLVVRRIASVAHLRKSLGMASTYAERLRIPLNFGRRAQRAQRAQRT</sequence>
<gene>
    <name evidence="2" type="ORF">CLV47_1159</name>
</gene>
<dbReference type="OrthoDB" id="5192872at2"/>
<dbReference type="InterPro" id="IPR016181">
    <property type="entry name" value="Acyl_CoA_acyltransferase"/>
</dbReference>
<dbReference type="GO" id="GO:0016747">
    <property type="term" value="F:acyltransferase activity, transferring groups other than amino-acyl groups"/>
    <property type="evidence" value="ECO:0007669"/>
    <property type="project" value="InterPro"/>
</dbReference>
<evidence type="ECO:0000313" key="2">
    <source>
        <dbReference type="EMBL" id="PRZ40586.1"/>
    </source>
</evidence>
<dbReference type="CDD" id="cd04301">
    <property type="entry name" value="NAT_SF"/>
    <property type="match status" value="1"/>
</dbReference>
<evidence type="ECO:0000313" key="3">
    <source>
        <dbReference type="Proteomes" id="UP000237752"/>
    </source>
</evidence>
<dbReference type="Proteomes" id="UP000237752">
    <property type="component" value="Unassembled WGS sequence"/>
</dbReference>
<accession>A0A2T0ZW44</accession>
<dbReference type="Gene3D" id="3.40.630.30">
    <property type="match status" value="1"/>
</dbReference>
<feature type="domain" description="N-acetyltransferase" evidence="1">
    <location>
        <begin position="6"/>
        <end position="174"/>
    </location>
</feature>
<dbReference type="RefSeq" id="WP_106350012.1">
    <property type="nucleotide sequence ID" value="NZ_PVUE01000015.1"/>
</dbReference>
<dbReference type="InterPro" id="IPR000182">
    <property type="entry name" value="GNAT_dom"/>
</dbReference>
<keyword evidence="2" id="KW-0012">Acyltransferase</keyword>
<keyword evidence="3" id="KW-1185">Reference proteome</keyword>
<comment type="caution">
    <text evidence="2">The sequence shown here is derived from an EMBL/GenBank/DDBJ whole genome shotgun (WGS) entry which is preliminary data.</text>
</comment>